<dbReference type="Pfam" id="PF07698">
    <property type="entry name" value="7TM-7TMR_HD"/>
    <property type="match status" value="1"/>
</dbReference>
<dbReference type="CDD" id="cd00077">
    <property type="entry name" value="HDc"/>
    <property type="match status" value="1"/>
</dbReference>
<dbReference type="InterPro" id="IPR052722">
    <property type="entry name" value="PgpH_phosphodiesterase"/>
</dbReference>
<dbReference type="SMART" id="SM00471">
    <property type="entry name" value="HDc"/>
    <property type="match status" value="1"/>
</dbReference>
<dbReference type="AlphaFoldDB" id="A0A6H2C1G2"/>
<dbReference type="InterPro" id="IPR011621">
    <property type="entry name" value="Metal-dep_PHydrolase_7TM_intra"/>
</dbReference>
<feature type="transmembrane region" description="Helical" evidence="1">
    <location>
        <begin position="475"/>
        <end position="496"/>
    </location>
</feature>
<protein>
    <submittedName>
        <fullName evidence="3">HDIG domain-containing protein</fullName>
    </submittedName>
</protein>
<feature type="transmembrane region" description="Helical" evidence="1">
    <location>
        <begin position="533"/>
        <end position="554"/>
    </location>
</feature>
<dbReference type="Gene3D" id="1.10.3210.10">
    <property type="entry name" value="Hypothetical protein af1432"/>
    <property type="match status" value="1"/>
</dbReference>
<feature type="transmembrane region" description="Helical" evidence="1">
    <location>
        <begin position="443"/>
        <end position="463"/>
    </location>
</feature>
<dbReference type="NCBIfam" id="TIGR00277">
    <property type="entry name" value="HDIG"/>
    <property type="match status" value="1"/>
</dbReference>
<feature type="transmembrane region" description="Helical" evidence="1">
    <location>
        <begin position="590"/>
        <end position="613"/>
    </location>
</feature>
<evidence type="ECO:0000313" key="4">
    <source>
        <dbReference type="Proteomes" id="UP000502433"/>
    </source>
</evidence>
<dbReference type="PANTHER" id="PTHR36442:SF1">
    <property type="entry name" value="CYCLIC-DI-AMP PHOSPHODIESTERASE PGPH"/>
    <property type="match status" value="1"/>
</dbReference>
<dbReference type="Pfam" id="PF01966">
    <property type="entry name" value="HD"/>
    <property type="match status" value="1"/>
</dbReference>
<dbReference type="Pfam" id="PF07697">
    <property type="entry name" value="7TMR-HDED"/>
    <property type="match status" value="1"/>
</dbReference>
<keyword evidence="1" id="KW-0472">Membrane</keyword>
<keyword evidence="1" id="KW-0812">Transmembrane</keyword>
<accession>A0A6H2C1G2</accession>
<organism evidence="3 4">
    <name type="scientific">Dolichospermum flos-aquae CCAP 1403/13F</name>
    <dbReference type="NCBI Taxonomy" id="315271"/>
    <lineage>
        <taxon>Bacteria</taxon>
        <taxon>Bacillati</taxon>
        <taxon>Cyanobacteriota</taxon>
        <taxon>Cyanophyceae</taxon>
        <taxon>Nostocales</taxon>
        <taxon>Aphanizomenonaceae</taxon>
        <taxon>Dolichospermum</taxon>
    </lineage>
</organism>
<proteinExistence type="predicted"/>
<dbReference type="KEGG" id="dfs:HGD76_17305"/>
<dbReference type="Proteomes" id="UP000502433">
    <property type="component" value="Chromosome"/>
</dbReference>
<reference evidence="3 4" key="2">
    <citation type="submission" date="2020-04" db="EMBL/GenBank/DDBJ databases">
        <authorList>
            <person name="Fomenkov A."/>
            <person name="Anton B.P."/>
            <person name="Roberts R.J."/>
        </authorList>
    </citation>
    <scope>NUCLEOTIDE SEQUENCE [LARGE SCALE GENOMIC DNA]</scope>
    <source>
        <strain evidence="3 4">CCAP 1403/13f</strain>
    </source>
</reference>
<keyword evidence="1" id="KW-1133">Transmembrane helix</keyword>
<dbReference type="InterPro" id="IPR011624">
    <property type="entry name" value="Metal-dep_PHydrolase_7TM_extra"/>
</dbReference>
<dbReference type="SUPFAM" id="SSF109604">
    <property type="entry name" value="HD-domain/PDEase-like"/>
    <property type="match status" value="1"/>
</dbReference>
<reference evidence="3 4" key="1">
    <citation type="submission" date="2020-04" db="EMBL/GenBank/DDBJ databases">
        <title>Genome-Wide Identification of 5-Methylcytosine Sites in Bacterial Genomes By High-Throughput Sequencing of MspJI Restriction Fragments.</title>
        <authorList>
            <person name="Wu V."/>
        </authorList>
    </citation>
    <scope>NUCLEOTIDE SEQUENCE [LARGE SCALE GENOMIC DNA]</scope>
    <source>
        <strain evidence="3 4">CCAP 1403/13f</strain>
    </source>
</reference>
<dbReference type="InterPro" id="IPR003607">
    <property type="entry name" value="HD/PDEase_dom"/>
</dbReference>
<sequence length="867" mass="97513">MKTQRFLQSLSQQLRQWQRQYKVLFRKGKYQHKLHGNFLKNLLLYLSANSHQGKQGKQRQTQQSTVKLVKKTRGIDKFILLWIHQKRSSIILVLAILSLTSVMGHGLYNQPRIKVDNIALQTFTAPFTDDVEDQQETEQKRKDAIDKSVPVLMIDNHINEQINEQVEKFLDTTNELRDIVDGFPFFDPAVLSISIQRYLRTFPESEWQKLKVTLENNRKQNLKKQNSKFLLSPQISSNFPVLQLSKPFPIYGKQSDEASFIQALSELEAYQFTGSESNFSALITKISQVRQKYNQAIEKASQIETGQLKNFYTEPIVLDLTDDDWLKTQDGIHKIAERILAQGIYAGLPKTILNNAVNLQVQSSVPSEAEPLATKLLLAVLQPNIKQDEAQTEQQGELVANQIPSVMIRVKKAEVIVSKGEKITKWKFQVLEHYRLIGRQVNWMGLTIVGMVVTGGIRIFVWIERKSHNYLRQRDRLLVLLLSLSVPGVLAMSLPYTTWSAIGLLLGSFYGPTVGITVVGLLSLILPITTDTNILVLLAGAMGGMLSSYVAHRLRSREELALLGVVSALTQGGVFLLLKILTGGVFGSGWYIFQEAGLFAVSGLSWSIVALGLSPYLETLFDVITPIRLAELANPNRPLLKRLATETPGTFQHTLLVATLAEAAAKQLGCNVELVRAGTLYHDIGKMHDPLGFIENQIGSPNKHETEIQDPWKSAELIKKHVTEGVVMAKKHSLPTAIQAFIPEHQGTMAIAYFYHQAQQIAQKNPHIILDKADFCYDGPIPQSRETGIVMLADSCEAALRSLKDATPEKALNMLNNILKAKWQDEQLIDSGLTREEMPKIAQIFVDVWQQFHHKRIAYPKSKAGNL</sequence>
<dbReference type="PANTHER" id="PTHR36442">
    <property type="entry name" value="CYCLIC-DI-AMP PHOSPHODIESTERASE PGPH"/>
    <property type="match status" value="1"/>
</dbReference>
<feature type="transmembrane region" description="Helical" evidence="1">
    <location>
        <begin position="502"/>
        <end position="526"/>
    </location>
</feature>
<evidence type="ECO:0000313" key="3">
    <source>
        <dbReference type="EMBL" id="QJB45665.1"/>
    </source>
</evidence>
<dbReference type="InterPro" id="IPR006675">
    <property type="entry name" value="HDIG_dom"/>
</dbReference>
<evidence type="ECO:0000256" key="1">
    <source>
        <dbReference type="SAM" id="Phobius"/>
    </source>
</evidence>
<gene>
    <name evidence="3" type="ORF">HGD76_17305</name>
</gene>
<dbReference type="InterPro" id="IPR006674">
    <property type="entry name" value="HD_domain"/>
</dbReference>
<name>A0A6H2C1G2_DOLFA</name>
<evidence type="ECO:0000259" key="2">
    <source>
        <dbReference type="SMART" id="SM00471"/>
    </source>
</evidence>
<feature type="domain" description="HD/PDEase" evidence="2">
    <location>
        <begin position="646"/>
        <end position="808"/>
    </location>
</feature>
<dbReference type="EMBL" id="CP051206">
    <property type="protein sequence ID" value="QJB45665.1"/>
    <property type="molecule type" value="Genomic_DNA"/>
</dbReference>
<dbReference type="RefSeq" id="WP_168696518.1">
    <property type="nucleotide sequence ID" value="NZ_CP051206.1"/>
</dbReference>